<organism evidence="1 2">
    <name type="scientific">Trichonephila inaurata madagascariensis</name>
    <dbReference type="NCBI Taxonomy" id="2747483"/>
    <lineage>
        <taxon>Eukaryota</taxon>
        <taxon>Metazoa</taxon>
        <taxon>Ecdysozoa</taxon>
        <taxon>Arthropoda</taxon>
        <taxon>Chelicerata</taxon>
        <taxon>Arachnida</taxon>
        <taxon>Araneae</taxon>
        <taxon>Araneomorphae</taxon>
        <taxon>Entelegynae</taxon>
        <taxon>Araneoidea</taxon>
        <taxon>Nephilidae</taxon>
        <taxon>Trichonephila</taxon>
        <taxon>Trichonephila inaurata</taxon>
    </lineage>
</organism>
<gene>
    <name evidence="1" type="ORF">TNIN_418881</name>
</gene>
<dbReference type="Proteomes" id="UP000886998">
    <property type="component" value="Unassembled WGS sequence"/>
</dbReference>
<dbReference type="AlphaFoldDB" id="A0A8X6XBM5"/>
<name>A0A8X6XBM5_9ARAC</name>
<evidence type="ECO:0000313" key="1">
    <source>
        <dbReference type="EMBL" id="GFY49881.1"/>
    </source>
</evidence>
<sequence>MESTNGWVPFGFGKCLKEPNHSGVGYVQNNDHEVNLSQEITQQKEKLQKCSENADSRLTENYEDSELEISTVGQMKSVSSFKKLSPFVQQRSITETSEQISALSSETTLVQGNQYIFYDDNGEKFIIDNADFEEKETELVNILNSNSASLSNISNIDLSSYNQSINFKPIPDNVSTVNSTEENGIVPNTDFQVEEKEQIDTFNST</sequence>
<keyword evidence="2" id="KW-1185">Reference proteome</keyword>
<reference evidence="1" key="1">
    <citation type="submission" date="2020-08" db="EMBL/GenBank/DDBJ databases">
        <title>Multicomponent nature underlies the extraordinary mechanical properties of spider dragline silk.</title>
        <authorList>
            <person name="Kono N."/>
            <person name="Nakamura H."/>
            <person name="Mori M."/>
            <person name="Yoshida Y."/>
            <person name="Ohtoshi R."/>
            <person name="Malay A.D."/>
            <person name="Moran D.A.P."/>
            <person name="Tomita M."/>
            <person name="Numata K."/>
            <person name="Arakawa K."/>
        </authorList>
    </citation>
    <scope>NUCLEOTIDE SEQUENCE</scope>
</reference>
<accession>A0A8X6XBM5</accession>
<comment type="caution">
    <text evidence="1">The sequence shown here is derived from an EMBL/GenBank/DDBJ whole genome shotgun (WGS) entry which is preliminary data.</text>
</comment>
<dbReference type="EMBL" id="BMAV01007198">
    <property type="protein sequence ID" value="GFY49881.1"/>
    <property type="molecule type" value="Genomic_DNA"/>
</dbReference>
<evidence type="ECO:0000313" key="2">
    <source>
        <dbReference type="Proteomes" id="UP000886998"/>
    </source>
</evidence>
<proteinExistence type="predicted"/>
<protein>
    <submittedName>
        <fullName evidence="1">Uncharacterized protein</fullName>
    </submittedName>
</protein>